<dbReference type="PROSITE" id="PS50948">
    <property type="entry name" value="PAN"/>
    <property type="match status" value="1"/>
</dbReference>
<dbReference type="PANTHER" id="PTHR19143">
    <property type="entry name" value="FIBRINOGEN/TENASCIN/ANGIOPOEITIN"/>
    <property type="match status" value="1"/>
</dbReference>
<dbReference type="InterPro" id="IPR003609">
    <property type="entry name" value="Pan_app"/>
</dbReference>
<feature type="signal peptide" evidence="1">
    <location>
        <begin position="1"/>
        <end position="17"/>
    </location>
</feature>
<dbReference type="InterPro" id="IPR002181">
    <property type="entry name" value="Fibrinogen_a/b/g_C_dom"/>
</dbReference>
<feature type="chain" id="PRO_5035832008" evidence="1">
    <location>
        <begin position="18"/>
        <end position="271"/>
    </location>
</feature>
<accession>A0A8S3VJY4</accession>
<proteinExistence type="predicted"/>
<feature type="domain" description="Apple" evidence="2">
    <location>
        <begin position="9"/>
        <end position="99"/>
    </location>
</feature>
<dbReference type="InterPro" id="IPR050373">
    <property type="entry name" value="Fibrinogen_C-term_domain"/>
</dbReference>
<keyword evidence="5" id="KW-1185">Reference proteome</keyword>
<dbReference type="Gene3D" id="2.10.25.10">
    <property type="entry name" value="Laminin"/>
    <property type="match status" value="1"/>
</dbReference>
<evidence type="ECO:0000313" key="5">
    <source>
        <dbReference type="Proteomes" id="UP000683360"/>
    </source>
</evidence>
<dbReference type="GO" id="GO:0005615">
    <property type="term" value="C:extracellular space"/>
    <property type="evidence" value="ECO:0007669"/>
    <property type="project" value="TreeGrafter"/>
</dbReference>
<dbReference type="PROSITE" id="PS00022">
    <property type="entry name" value="EGF_1"/>
    <property type="match status" value="1"/>
</dbReference>
<dbReference type="EMBL" id="CAJPWZ010003318">
    <property type="protein sequence ID" value="CAG2257031.1"/>
    <property type="molecule type" value="Genomic_DNA"/>
</dbReference>
<dbReference type="Gene3D" id="3.90.215.10">
    <property type="entry name" value="Gamma Fibrinogen, chain A, domain 1"/>
    <property type="match status" value="1"/>
</dbReference>
<evidence type="ECO:0000259" key="3">
    <source>
        <dbReference type="PROSITE" id="PS51406"/>
    </source>
</evidence>
<sequence>MVTTLLFLCSFVGVVLAEEITITIFNFATANRVVKLNSTFLLLNTDSEIQCAQKCTSNSKCWSFSYSSNGECRLCERGWNSLCTICEEEIGAVLYSKDDEGTCINGGRLDQNNTCICLDGYAGTNCETIISDCTNGKTFPYYDGNDGILYIKPSASLTPIPVYCSLTQLRARTYIQRHYNPGFGFNQTWDNYRDGFGDMFTTAKDFWLGNVNTHYITSSGFYTLVFEMGNQDKSQVYQQEYEGFVLNDEASQFSFDFIHDYTVFLWHLFYI</sequence>
<dbReference type="SMART" id="SM00186">
    <property type="entry name" value="FBG"/>
    <property type="match status" value="1"/>
</dbReference>
<organism evidence="4 5">
    <name type="scientific">Mytilus edulis</name>
    <name type="common">Blue mussel</name>
    <dbReference type="NCBI Taxonomy" id="6550"/>
    <lineage>
        <taxon>Eukaryota</taxon>
        <taxon>Metazoa</taxon>
        <taxon>Spiralia</taxon>
        <taxon>Lophotrochozoa</taxon>
        <taxon>Mollusca</taxon>
        <taxon>Bivalvia</taxon>
        <taxon>Autobranchia</taxon>
        <taxon>Pteriomorphia</taxon>
        <taxon>Mytilida</taxon>
        <taxon>Mytiloidea</taxon>
        <taxon>Mytilidae</taxon>
        <taxon>Mytilinae</taxon>
        <taxon>Mytilus</taxon>
    </lineage>
</organism>
<protein>
    <submittedName>
        <fullName evidence="4">Uncharacterized protein</fullName>
    </submittedName>
</protein>
<dbReference type="Proteomes" id="UP000683360">
    <property type="component" value="Unassembled WGS sequence"/>
</dbReference>
<name>A0A8S3VJY4_MYTED</name>
<dbReference type="InterPro" id="IPR036056">
    <property type="entry name" value="Fibrinogen-like_C"/>
</dbReference>
<dbReference type="InterPro" id="IPR014716">
    <property type="entry name" value="Fibrinogen_a/b/g_C_1"/>
</dbReference>
<comment type="caution">
    <text evidence="4">The sequence shown here is derived from an EMBL/GenBank/DDBJ whole genome shotgun (WGS) entry which is preliminary data.</text>
</comment>
<evidence type="ECO:0000313" key="4">
    <source>
        <dbReference type="EMBL" id="CAG2257031.1"/>
    </source>
</evidence>
<reference evidence="4" key="1">
    <citation type="submission" date="2021-03" db="EMBL/GenBank/DDBJ databases">
        <authorList>
            <person name="Bekaert M."/>
        </authorList>
    </citation>
    <scope>NUCLEOTIDE SEQUENCE</scope>
</reference>
<keyword evidence="1" id="KW-0732">Signal</keyword>
<dbReference type="OrthoDB" id="6081480at2759"/>
<dbReference type="Pfam" id="PF00147">
    <property type="entry name" value="Fibrinogen_C"/>
    <property type="match status" value="1"/>
</dbReference>
<evidence type="ECO:0000259" key="2">
    <source>
        <dbReference type="PROSITE" id="PS50948"/>
    </source>
</evidence>
<dbReference type="PROSITE" id="PS51406">
    <property type="entry name" value="FIBRINOGEN_C_2"/>
    <property type="match status" value="1"/>
</dbReference>
<dbReference type="InterPro" id="IPR000742">
    <property type="entry name" value="EGF"/>
</dbReference>
<gene>
    <name evidence="4" type="ORF">MEDL_68280</name>
</gene>
<dbReference type="SUPFAM" id="SSF56496">
    <property type="entry name" value="Fibrinogen C-terminal domain-like"/>
    <property type="match status" value="1"/>
</dbReference>
<evidence type="ECO:0000256" key="1">
    <source>
        <dbReference type="SAM" id="SignalP"/>
    </source>
</evidence>
<dbReference type="AlphaFoldDB" id="A0A8S3VJY4"/>
<dbReference type="Pfam" id="PF00024">
    <property type="entry name" value="PAN_1"/>
    <property type="match status" value="1"/>
</dbReference>
<dbReference type="PROSITE" id="PS01186">
    <property type="entry name" value="EGF_2"/>
    <property type="match status" value="1"/>
</dbReference>
<feature type="domain" description="Fibrinogen C-terminal" evidence="3">
    <location>
        <begin position="117"/>
        <end position="271"/>
    </location>
</feature>